<gene>
    <name evidence="7" type="ORF">GCM10022226_18140</name>
</gene>
<dbReference type="EMBL" id="BAAAZR010000002">
    <property type="protein sequence ID" value="GAA3799119.1"/>
    <property type="molecule type" value="Genomic_DNA"/>
</dbReference>
<feature type="transmembrane region" description="Helical" evidence="5">
    <location>
        <begin position="129"/>
        <end position="150"/>
    </location>
</feature>
<comment type="caution">
    <text evidence="7">The sequence shown here is derived from an EMBL/GenBank/DDBJ whole genome shotgun (WGS) entry which is preliminary data.</text>
</comment>
<feature type="transmembrane region" description="Helical" evidence="5">
    <location>
        <begin position="356"/>
        <end position="378"/>
    </location>
</feature>
<sequence length="475" mass="48767">MRADVADEEGPYLGRVSSVVIDSPPVAPPGVLSRPYRALSVGMVALILLLAFEYLAVATAMPVVALALDGRPLYGLAFSGSMAASVIATVAGGRWSDVRGPVAPLWTGVAGFVAGLLIAGLAPTMHVLLIGRFVQGIGGGLFSVALYVVVAQVYPSAMHPRVFSLLAAAWVLPSIVGPAITGAVVEHIGWRWIFLGIAILVAPAAVMLWRGLAGRATAVPQEGGPGPVPSGAGFRARLGWGAVVAVGAALLQYGGGLGRSGIILIVLGLVVLAFALPRLLPPGTMRAARGFPTVVLLRGVAAGASFAADVFVPLMLIGERQLSPTQAGLFLTGSALSWSFASWIQGRKQYDRGLLLRGGTALLGLGIAGTALLVFDVVPLMAGLVAWMLAGFGIGLVYPTLSVLTLELSEPGEEGKNSSSLQIGESVFSVVIVAVTGAIFAGFETAWWVYLACFGLIVAPAALGALTAGRIHRSR</sequence>
<keyword evidence="4 5" id="KW-0472">Membrane</keyword>
<feature type="transmembrane region" description="Helical" evidence="5">
    <location>
        <begin position="43"/>
        <end position="67"/>
    </location>
</feature>
<protein>
    <submittedName>
        <fullName evidence="7">MFS transporter</fullName>
    </submittedName>
</protein>
<dbReference type="Pfam" id="PF07690">
    <property type="entry name" value="MFS_1"/>
    <property type="match status" value="1"/>
</dbReference>
<reference evidence="8" key="1">
    <citation type="journal article" date="2019" name="Int. J. Syst. Evol. Microbiol.">
        <title>The Global Catalogue of Microorganisms (GCM) 10K type strain sequencing project: providing services to taxonomists for standard genome sequencing and annotation.</title>
        <authorList>
            <consortium name="The Broad Institute Genomics Platform"/>
            <consortium name="The Broad Institute Genome Sequencing Center for Infectious Disease"/>
            <person name="Wu L."/>
            <person name="Ma J."/>
        </authorList>
    </citation>
    <scope>NUCLEOTIDE SEQUENCE [LARGE SCALE GENOMIC DNA]</scope>
    <source>
        <strain evidence="8">JCM 16908</strain>
    </source>
</reference>
<evidence type="ECO:0000256" key="3">
    <source>
        <dbReference type="ARBA" id="ARBA00022989"/>
    </source>
</evidence>
<evidence type="ECO:0000256" key="5">
    <source>
        <dbReference type="SAM" id="Phobius"/>
    </source>
</evidence>
<keyword evidence="8" id="KW-1185">Reference proteome</keyword>
<evidence type="ECO:0000313" key="8">
    <source>
        <dbReference type="Proteomes" id="UP001500888"/>
    </source>
</evidence>
<keyword evidence="2 5" id="KW-0812">Transmembrane</keyword>
<feature type="transmembrane region" description="Helical" evidence="5">
    <location>
        <begin position="103"/>
        <end position="123"/>
    </location>
</feature>
<feature type="transmembrane region" description="Helical" evidence="5">
    <location>
        <begin position="327"/>
        <end position="344"/>
    </location>
</feature>
<evidence type="ECO:0000256" key="2">
    <source>
        <dbReference type="ARBA" id="ARBA00022692"/>
    </source>
</evidence>
<comment type="subcellular location">
    <subcellularLocation>
        <location evidence="1">Cell membrane</location>
        <topology evidence="1">Multi-pass membrane protein</topology>
    </subcellularLocation>
</comment>
<keyword evidence="3 5" id="KW-1133">Transmembrane helix</keyword>
<dbReference type="PANTHER" id="PTHR23501:SF154">
    <property type="entry name" value="MULTIDRUG-EFFLUX TRANSPORTER RV1634-RELATED"/>
    <property type="match status" value="1"/>
</dbReference>
<evidence type="ECO:0000256" key="4">
    <source>
        <dbReference type="ARBA" id="ARBA00023136"/>
    </source>
</evidence>
<accession>A0ABP7HQ91</accession>
<evidence type="ECO:0000256" key="1">
    <source>
        <dbReference type="ARBA" id="ARBA00004651"/>
    </source>
</evidence>
<dbReference type="PROSITE" id="PS50850">
    <property type="entry name" value="MFS"/>
    <property type="match status" value="1"/>
</dbReference>
<dbReference type="SUPFAM" id="SSF103473">
    <property type="entry name" value="MFS general substrate transporter"/>
    <property type="match status" value="1"/>
</dbReference>
<feature type="transmembrane region" description="Helical" evidence="5">
    <location>
        <begin position="447"/>
        <end position="469"/>
    </location>
</feature>
<dbReference type="Proteomes" id="UP001500888">
    <property type="component" value="Unassembled WGS sequence"/>
</dbReference>
<feature type="transmembrane region" description="Helical" evidence="5">
    <location>
        <begin position="293"/>
        <end position="315"/>
    </location>
</feature>
<feature type="transmembrane region" description="Helical" evidence="5">
    <location>
        <begin position="420"/>
        <end position="441"/>
    </location>
</feature>
<feature type="transmembrane region" description="Helical" evidence="5">
    <location>
        <begin position="162"/>
        <end position="184"/>
    </location>
</feature>
<dbReference type="Gene3D" id="1.20.1720.10">
    <property type="entry name" value="Multidrug resistance protein D"/>
    <property type="match status" value="1"/>
</dbReference>
<organism evidence="7 8">
    <name type="scientific">Sphaerisporangium flaviroseum</name>
    <dbReference type="NCBI Taxonomy" id="509199"/>
    <lineage>
        <taxon>Bacteria</taxon>
        <taxon>Bacillati</taxon>
        <taxon>Actinomycetota</taxon>
        <taxon>Actinomycetes</taxon>
        <taxon>Streptosporangiales</taxon>
        <taxon>Streptosporangiaceae</taxon>
        <taxon>Sphaerisporangium</taxon>
    </lineage>
</organism>
<dbReference type="PRINTS" id="PR01036">
    <property type="entry name" value="TCRTETB"/>
</dbReference>
<dbReference type="InterPro" id="IPR020846">
    <property type="entry name" value="MFS_dom"/>
</dbReference>
<feature type="transmembrane region" description="Helical" evidence="5">
    <location>
        <begin position="261"/>
        <end position="281"/>
    </location>
</feature>
<dbReference type="InterPro" id="IPR011701">
    <property type="entry name" value="MFS"/>
</dbReference>
<dbReference type="InterPro" id="IPR036259">
    <property type="entry name" value="MFS_trans_sf"/>
</dbReference>
<feature type="transmembrane region" description="Helical" evidence="5">
    <location>
        <begin position="238"/>
        <end position="255"/>
    </location>
</feature>
<feature type="transmembrane region" description="Helical" evidence="5">
    <location>
        <begin position="73"/>
        <end position="91"/>
    </location>
</feature>
<feature type="transmembrane region" description="Helical" evidence="5">
    <location>
        <begin position="384"/>
        <end position="408"/>
    </location>
</feature>
<feature type="transmembrane region" description="Helical" evidence="5">
    <location>
        <begin position="190"/>
        <end position="209"/>
    </location>
</feature>
<evidence type="ECO:0000313" key="7">
    <source>
        <dbReference type="EMBL" id="GAA3799119.1"/>
    </source>
</evidence>
<dbReference type="PANTHER" id="PTHR23501">
    <property type="entry name" value="MAJOR FACILITATOR SUPERFAMILY"/>
    <property type="match status" value="1"/>
</dbReference>
<evidence type="ECO:0000259" key="6">
    <source>
        <dbReference type="PROSITE" id="PS50850"/>
    </source>
</evidence>
<name>A0ABP7HQ91_9ACTN</name>
<feature type="domain" description="Major facilitator superfamily (MFS) profile" evidence="6">
    <location>
        <begin position="39"/>
        <end position="475"/>
    </location>
</feature>
<proteinExistence type="predicted"/>
<dbReference type="Gene3D" id="1.20.1250.20">
    <property type="entry name" value="MFS general substrate transporter like domains"/>
    <property type="match status" value="1"/>
</dbReference>